<dbReference type="RefSeq" id="WP_135064407.1">
    <property type="nucleotide sequence ID" value="NZ_CP038266.1"/>
</dbReference>
<sequence length="437" mass="47109">MAGFWGKRKREEQDAADADLAKRAELALVAADERIRLTTDELDFAVAELGEGPTADLRAALTAVRTHMGEAFHLHQLNHDHIPDTPEELRTRNARIIQLCQWAEDLLEERTTALQPSIEAVRRAPETLQRVRADRDRLQARLPHAREVLERLSRRYSPSALQQVSGNPDEAGQLLDFALHTADVSTRRREAGQREQASVALEAATEAVRRAESLLDAVDGYEIEALRAESTLAAVIDDSRGDLVAARSGPRTPAVSAAMTELETALAALPAPGEKNDPFAVLSRLRIANAALDEARERASRPIPSESHVRHAVDDADRQISVARSVIAGHRGWIGADARTRLAEAERLRAEIPFGPIAEDDREAAQVTARRAGALASEALQLAQRDIDASRPDDWENSGWGGRGGRGGMGGMGGGGMGGGILGGLVIGSLLGDIFDG</sequence>
<proteinExistence type="predicted"/>
<dbReference type="EMBL" id="CP038266">
    <property type="protein sequence ID" value="QBR88132.1"/>
    <property type="molecule type" value="Genomic_DNA"/>
</dbReference>
<protein>
    <submittedName>
        <fullName evidence="2">Uncharacterized protein</fullName>
    </submittedName>
</protein>
<accession>A0ABX5SSF0</accession>
<name>A0ABX5SSF0_9MICO</name>
<keyword evidence="3" id="KW-1185">Reference proteome</keyword>
<organism evidence="2 3">
    <name type="scientific">Microbacterium wangchenii</name>
    <dbReference type="NCBI Taxonomy" id="2541726"/>
    <lineage>
        <taxon>Bacteria</taxon>
        <taxon>Bacillati</taxon>
        <taxon>Actinomycetota</taxon>
        <taxon>Actinomycetes</taxon>
        <taxon>Micrococcales</taxon>
        <taxon>Microbacteriaceae</taxon>
        <taxon>Microbacterium</taxon>
    </lineage>
</organism>
<evidence type="ECO:0000256" key="1">
    <source>
        <dbReference type="SAM" id="MobiDB-lite"/>
    </source>
</evidence>
<reference evidence="2 3" key="1">
    <citation type="submission" date="2019-03" db="EMBL/GenBank/DDBJ databases">
        <authorList>
            <person name="Dong K."/>
        </authorList>
    </citation>
    <scope>NUCLEOTIDE SEQUENCE [LARGE SCALE GENOMIC DNA]</scope>
    <source>
        <strain evidence="3">dk512</strain>
    </source>
</reference>
<gene>
    <name evidence="2" type="ORF">E4K62_05120</name>
</gene>
<feature type="compositionally biased region" description="Gly residues" evidence="1">
    <location>
        <begin position="399"/>
        <end position="412"/>
    </location>
</feature>
<feature type="region of interest" description="Disordered" evidence="1">
    <location>
        <begin position="390"/>
        <end position="412"/>
    </location>
</feature>
<evidence type="ECO:0000313" key="2">
    <source>
        <dbReference type="EMBL" id="QBR88132.1"/>
    </source>
</evidence>
<evidence type="ECO:0000313" key="3">
    <source>
        <dbReference type="Proteomes" id="UP000295748"/>
    </source>
</evidence>
<dbReference type="Proteomes" id="UP000295748">
    <property type="component" value="Chromosome"/>
</dbReference>